<dbReference type="Pfam" id="PF19620">
    <property type="entry name" value="DUF6125"/>
    <property type="match status" value="1"/>
</dbReference>
<reference evidence="2" key="1">
    <citation type="submission" date="2011-11" db="EMBL/GenBank/DDBJ databases">
        <title>Complete sequence of Desulfosporosinus orientis DSM 765.</title>
        <authorList>
            <person name="Lucas S."/>
            <person name="Han J."/>
            <person name="Lapidus A."/>
            <person name="Cheng J.-F."/>
            <person name="Goodwin L."/>
            <person name="Pitluck S."/>
            <person name="Peters L."/>
            <person name="Ovchinnikova G."/>
            <person name="Teshima H."/>
            <person name="Detter J.C."/>
            <person name="Han C."/>
            <person name="Tapia R."/>
            <person name="Land M."/>
            <person name="Hauser L."/>
            <person name="Kyrpides N."/>
            <person name="Ivanova N."/>
            <person name="Pagani I."/>
            <person name="Pester M."/>
            <person name="Spring S."/>
            <person name="Ollivier B."/>
            <person name="Rattei T."/>
            <person name="Klenk H.-P."/>
            <person name="Wagner M."/>
            <person name="Loy A."/>
            <person name="Woyke T."/>
        </authorList>
    </citation>
    <scope>NUCLEOTIDE SEQUENCE [LARGE SCALE GENOMIC DNA]</scope>
    <source>
        <strain evidence="2">ATCC 19365 / DSM 765 / NCIMB 8382 / VKM B-1628</strain>
    </source>
</reference>
<evidence type="ECO:0008006" key="3">
    <source>
        <dbReference type="Google" id="ProtNLM"/>
    </source>
</evidence>
<gene>
    <name evidence="1" type="ordered locus">Desor_4219</name>
</gene>
<keyword evidence="2" id="KW-1185">Reference proteome</keyword>
<organism evidence="1 2">
    <name type="scientific">Desulfosporosinus orientis (strain ATCC 19365 / DSM 765 / NCIMB 8382 / VKM B-1628 / Singapore I)</name>
    <name type="common">Desulfotomaculum orientis</name>
    <dbReference type="NCBI Taxonomy" id="768706"/>
    <lineage>
        <taxon>Bacteria</taxon>
        <taxon>Bacillati</taxon>
        <taxon>Bacillota</taxon>
        <taxon>Clostridia</taxon>
        <taxon>Eubacteriales</taxon>
        <taxon>Desulfitobacteriaceae</taxon>
        <taxon>Desulfosporosinus</taxon>
    </lineage>
</organism>
<name>G7WHU3_DESOD</name>
<accession>G7WHU3</accession>
<sequence>MQKEAAWDTLGNEDLSKLAMDMFHRMIVHHSLWFMEVEHQMGRQEALEVMDTVYRKSFNTQMQRLSKFFGFEMENGVPKPLLSLPREKLLELITAASINWLANDGIWFQAVEFKHGMFDAKRCNDSCWARFSPFEAWSVKRYLGLPEKPGLAGLKQALQFRMYAGINEQSIIEESPNSLVFHMNNCRVQSARKRRGLEDYPCKSAGLVEYQQFARAIDPGIKTECIGCPPDAHPEEWFCAWRFTLESKGGLP</sequence>
<dbReference type="HOGENOM" id="CLU_1128605_0_0_9"/>
<dbReference type="AlphaFoldDB" id="G7WHU3"/>
<evidence type="ECO:0000313" key="1">
    <source>
        <dbReference type="EMBL" id="AET69655.1"/>
    </source>
</evidence>
<dbReference type="EMBL" id="CP003108">
    <property type="protein sequence ID" value="AET69655.1"/>
    <property type="molecule type" value="Genomic_DNA"/>
</dbReference>
<evidence type="ECO:0000313" key="2">
    <source>
        <dbReference type="Proteomes" id="UP000006346"/>
    </source>
</evidence>
<proteinExistence type="predicted"/>
<dbReference type="KEGG" id="dor:Desor_4219"/>
<dbReference type="PATRIC" id="fig|768706.3.peg.4277"/>
<dbReference type="RefSeq" id="WP_014186462.1">
    <property type="nucleotide sequence ID" value="NC_016584.1"/>
</dbReference>
<protein>
    <recommendedName>
        <fullName evidence="3">Cytosolic protein</fullName>
    </recommendedName>
</protein>
<dbReference type="eggNOG" id="ENOG502ZA7Y">
    <property type="taxonomic scope" value="Bacteria"/>
</dbReference>
<dbReference type="Proteomes" id="UP000006346">
    <property type="component" value="Chromosome"/>
</dbReference>
<dbReference type="STRING" id="768706.Desor_4219"/>
<dbReference type="OrthoDB" id="9793253at2"/>
<reference evidence="1 2" key="2">
    <citation type="journal article" date="2012" name="J. Bacteriol.">
        <title>Complete genome sequences of Desulfosporosinus orientis DSM765T, Desulfosporosinus youngiae DSM17734T, Desulfosporosinus meridiei DSM13257T, and Desulfosporosinus acidiphilus DSM22704T.</title>
        <authorList>
            <person name="Pester M."/>
            <person name="Brambilla E."/>
            <person name="Alazard D."/>
            <person name="Rattei T."/>
            <person name="Weinmaier T."/>
            <person name="Han J."/>
            <person name="Lucas S."/>
            <person name="Lapidus A."/>
            <person name="Cheng J.F."/>
            <person name="Goodwin L."/>
            <person name="Pitluck S."/>
            <person name="Peters L."/>
            <person name="Ovchinnikova G."/>
            <person name="Teshima H."/>
            <person name="Detter J.C."/>
            <person name="Han C.S."/>
            <person name="Tapia R."/>
            <person name="Land M.L."/>
            <person name="Hauser L."/>
            <person name="Kyrpides N.C."/>
            <person name="Ivanova N.N."/>
            <person name="Pagani I."/>
            <person name="Huntmann M."/>
            <person name="Wei C.L."/>
            <person name="Davenport K.W."/>
            <person name="Daligault H."/>
            <person name="Chain P.S."/>
            <person name="Chen A."/>
            <person name="Mavromatis K."/>
            <person name="Markowitz V."/>
            <person name="Szeto E."/>
            <person name="Mikhailova N."/>
            <person name="Pati A."/>
            <person name="Wagner M."/>
            <person name="Woyke T."/>
            <person name="Ollivier B."/>
            <person name="Klenk H.P."/>
            <person name="Spring S."/>
            <person name="Loy A."/>
        </authorList>
    </citation>
    <scope>NUCLEOTIDE SEQUENCE [LARGE SCALE GENOMIC DNA]</scope>
    <source>
        <strain evidence="2">ATCC 19365 / DSM 765 / NCIMB 8382 / VKM B-1628</strain>
    </source>
</reference>